<organism evidence="2 3">
    <name type="scientific">Gymnopus androsaceus JB14</name>
    <dbReference type="NCBI Taxonomy" id="1447944"/>
    <lineage>
        <taxon>Eukaryota</taxon>
        <taxon>Fungi</taxon>
        <taxon>Dikarya</taxon>
        <taxon>Basidiomycota</taxon>
        <taxon>Agaricomycotina</taxon>
        <taxon>Agaricomycetes</taxon>
        <taxon>Agaricomycetidae</taxon>
        <taxon>Agaricales</taxon>
        <taxon>Marasmiineae</taxon>
        <taxon>Omphalotaceae</taxon>
        <taxon>Gymnopus</taxon>
    </lineage>
</organism>
<dbReference type="OrthoDB" id="430315at2759"/>
<protein>
    <submittedName>
        <fullName evidence="2">Osmotin, thaumatin-like protein</fullName>
    </submittedName>
</protein>
<gene>
    <name evidence="2" type="ORF">BT96DRAFT_881361</name>
</gene>
<dbReference type="EMBL" id="ML769457">
    <property type="protein sequence ID" value="KAE9400365.1"/>
    <property type="molecule type" value="Genomic_DNA"/>
</dbReference>
<dbReference type="SUPFAM" id="SSF49870">
    <property type="entry name" value="Osmotin, thaumatin-like protein"/>
    <property type="match status" value="1"/>
</dbReference>
<feature type="signal peptide" evidence="1">
    <location>
        <begin position="1"/>
        <end position="24"/>
    </location>
</feature>
<dbReference type="Gene3D" id="2.60.110.10">
    <property type="entry name" value="Thaumatin"/>
    <property type="match status" value="1"/>
</dbReference>
<keyword evidence="3" id="KW-1185">Reference proteome</keyword>
<evidence type="ECO:0000313" key="3">
    <source>
        <dbReference type="Proteomes" id="UP000799118"/>
    </source>
</evidence>
<feature type="chain" id="PRO_5025423377" evidence="1">
    <location>
        <begin position="25"/>
        <end position="193"/>
    </location>
</feature>
<name>A0A6A4HUJ2_9AGAR</name>
<evidence type="ECO:0000313" key="2">
    <source>
        <dbReference type="EMBL" id="KAE9400365.1"/>
    </source>
</evidence>
<sequence>MVAFIQSCFVSALFFVSFVSPTLAAPLLFSRQDSAHTFTLINQCTESVTPIFANTACGYSPRCDGAGYYSATQPGTIAGGGGTATATAPYAWVGRLFAQTGSCGASGEGCTMTEFNLDTGSAYTAQNYDISNIQGFTQSISIEAAGCDTVTCTSADCGCSEAYPIGDESGCGDDLANRACGPGGIAFTITFCP</sequence>
<dbReference type="AlphaFoldDB" id="A0A6A4HUJ2"/>
<keyword evidence="1" id="KW-0732">Signal</keyword>
<dbReference type="Proteomes" id="UP000799118">
    <property type="component" value="Unassembled WGS sequence"/>
</dbReference>
<accession>A0A6A4HUJ2</accession>
<proteinExistence type="predicted"/>
<reference evidence="2" key="1">
    <citation type="journal article" date="2019" name="Environ. Microbiol.">
        <title>Fungal ecological strategies reflected in gene transcription - a case study of two litter decomposers.</title>
        <authorList>
            <person name="Barbi F."/>
            <person name="Kohler A."/>
            <person name="Barry K."/>
            <person name="Baskaran P."/>
            <person name="Daum C."/>
            <person name="Fauchery L."/>
            <person name="Ihrmark K."/>
            <person name="Kuo A."/>
            <person name="LaButti K."/>
            <person name="Lipzen A."/>
            <person name="Morin E."/>
            <person name="Grigoriev I.V."/>
            <person name="Henrissat B."/>
            <person name="Lindahl B."/>
            <person name="Martin F."/>
        </authorList>
    </citation>
    <scope>NUCLEOTIDE SEQUENCE</scope>
    <source>
        <strain evidence="2">JB14</strain>
    </source>
</reference>
<dbReference type="InterPro" id="IPR037176">
    <property type="entry name" value="Osmotin/thaumatin-like_sf"/>
</dbReference>
<evidence type="ECO:0000256" key="1">
    <source>
        <dbReference type="SAM" id="SignalP"/>
    </source>
</evidence>